<comment type="caution">
    <text evidence="4">The sequence shown here is derived from an EMBL/GenBank/DDBJ whole genome shotgun (WGS) entry which is preliminary data.</text>
</comment>
<keyword evidence="1 2" id="KW-0732">Signal</keyword>
<evidence type="ECO:0000313" key="5">
    <source>
        <dbReference type="Proteomes" id="UP001597476"/>
    </source>
</evidence>
<dbReference type="Proteomes" id="UP001597476">
    <property type="component" value="Unassembled WGS sequence"/>
</dbReference>
<accession>A0ABW5T8J0</accession>
<sequence>MMKKITFLMVLLIASFSYSQDLLLGFEDAESGGLDGGPFGNANALQVNVVTDAGTNGTKVAEFIANSMGEIWQGINLNLTTDVDLTSTQTMTIDVKSATAITFLVKVNDGTGPEAAASVTHNGDNTWQTLSFSFNTSLDGKAAMANGVYNGFVIHAYWAPGATTFGEVTADERTFYVDNIMGPENTDTCSNGMMDGDETGVDCGGSCPNACITPPAISAPVPPARAPGDVFSIYSDAYTDFTVDNFDQGWCGGAHASEVMIAGNPTLKKNTGIVCQGIDFSSNKQDLSGFTHIHFDFWVADTDLTGDVFNVKLVDFGGGGAEASALEVNINGGTTPALVAGSWVSVDVDITSLTPPVAGSLTRSDIAQIGITTANVDNLWFDNIYLHKNTTLSNDEFTQASFKVFPNPSEDSWTVSTQNEQIESISVYDVLGKQVLRTLPSTSEARLDGSALKSGIYFARIQTARGLSSIRLVKK</sequence>
<evidence type="ECO:0000259" key="3">
    <source>
        <dbReference type="Pfam" id="PF18962"/>
    </source>
</evidence>
<dbReference type="Pfam" id="PF18962">
    <property type="entry name" value="Por_Secre_tail"/>
    <property type="match status" value="1"/>
</dbReference>
<evidence type="ECO:0000313" key="4">
    <source>
        <dbReference type="EMBL" id="MFD2725563.1"/>
    </source>
</evidence>
<protein>
    <submittedName>
        <fullName evidence="4">T9SS type A sorting domain-containing protein</fullName>
    </submittedName>
</protein>
<dbReference type="RefSeq" id="WP_380289666.1">
    <property type="nucleotide sequence ID" value="NZ_JBHULY010000006.1"/>
</dbReference>
<keyword evidence="5" id="KW-1185">Reference proteome</keyword>
<proteinExistence type="predicted"/>
<dbReference type="InterPro" id="IPR026444">
    <property type="entry name" value="Secre_tail"/>
</dbReference>
<feature type="domain" description="Secretion system C-terminal sorting" evidence="3">
    <location>
        <begin position="404"/>
        <end position="465"/>
    </location>
</feature>
<feature type="signal peptide" evidence="2">
    <location>
        <begin position="1"/>
        <end position="19"/>
    </location>
</feature>
<feature type="chain" id="PRO_5045222609" evidence="2">
    <location>
        <begin position="20"/>
        <end position="475"/>
    </location>
</feature>
<evidence type="ECO:0000256" key="2">
    <source>
        <dbReference type="SAM" id="SignalP"/>
    </source>
</evidence>
<dbReference type="EMBL" id="JBHULY010000006">
    <property type="protein sequence ID" value="MFD2725563.1"/>
    <property type="molecule type" value="Genomic_DNA"/>
</dbReference>
<reference evidence="5" key="1">
    <citation type="journal article" date="2019" name="Int. J. Syst. Evol. Microbiol.">
        <title>The Global Catalogue of Microorganisms (GCM) 10K type strain sequencing project: providing services to taxonomists for standard genome sequencing and annotation.</title>
        <authorList>
            <consortium name="The Broad Institute Genomics Platform"/>
            <consortium name="The Broad Institute Genome Sequencing Center for Infectious Disease"/>
            <person name="Wu L."/>
            <person name="Ma J."/>
        </authorList>
    </citation>
    <scope>NUCLEOTIDE SEQUENCE [LARGE SCALE GENOMIC DNA]</scope>
    <source>
        <strain evidence="5">KCTC 42398</strain>
    </source>
</reference>
<dbReference type="NCBIfam" id="TIGR04183">
    <property type="entry name" value="Por_Secre_tail"/>
    <property type="match status" value="1"/>
</dbReference>
<evidence type="ECO:0000256" key="1">
    <source>
        <dbReference type="ARBA" id="ARBA00022729"/>
    </source>
</evidence>
<organism evidence="4 5">
    <name type="scientific">Hyunsoonleella rubra</name>
    <dbReference type="NCBI Taxonomy" id="1737062"/>
    <lineage>
        <taxon>Bacteria</taxon>
        <taxon>Pseudomonadati</taxon>
        <taxon>Bacteroidota</taxon>
        <taxon>Flavobacteriia</taxon>
        <taxon>Flavobacteriales</taxon>
        <taxon>Flavobacteriaceae</taxon>
    </lineage>
</organism>
<name>A0ABW5T8J0_9FLAO</name>
<gene>
    <name evidence="4" type="ORF">ACFSR8_05005</name>
</gene>